<dbReference type="EMBL" id="FNPI01000012">
    <property type="protein sequence ID" value="SDZ41541.1"/>
    <property type="molecule type" value="Genomic_DNA"/>
</dbReference>
<evidence type="ECO:0000313" key="5">
    <source>
        <dbReference type="EMBL" id="SDZ41541.1"/>
    </source>
</evidence>
<evidence type="ECO:0000313" key="6">
    <source>
        <dbReference type="Proteomes" id="UP000198935"/>
    </source>
</evidence>
<gene>
    <name evidence="5" type="ORF">SAMN05421736_11243</name>
</gene>
<dbReference type="GO" id="GO:0009307">
    <property type="term" value="P:DNA restriction-modification system"/>
    <property type="evidence" value="ECO:0007669"/>
    <property type="project" value="UniProtKB-KW"/>
</dbReference>
<dbReference type="AlphaFoldDB" id="A0A1H3SVH1"/>
<dbReference type="PANTHER" id="PTHR30408:SF12">
    <property type="entry name" value="TYPE I RESTRICTION ENZYME MJAVIII SPECIFICITY SUBUNIT"/>
    <property type="match status" value="1"/>
</dbReference>
<dbReference type="PANTHER" id="PTHR30408">
    <property type="entry name" value="TYPE-1 RESTRICTION ENZYME ECOKI SPECIFICITY PROTEIN"/>
    <property type="match status" value="1"/>
</dbReference>
<dbReference type="InterPro" id="IPR052021">
    <property type="entry name" value="Type-I_RS_S_subunit"/>
</dbReference>
<dbReference type="CDD" id="cd17246">
    <property type="entry name" value="RMtype1_S_SonII-TRD2-CR2_like"/>
    <property type="match status" value="1"/>
</dbReference>
<name>A0A1H3SVH1_9BACI</name>
<sequence>MSKHTYTKYRETATIPMDWELRKISEIGHVVTGVTPKTGTAKYWNGDIPFVSPADMNEAKYIGKTARYVTPAGAAHGRIVPENSLMVTCIASIGKMAVSTEKCITNQQINTIIPGGNYDTDFLYYALKQKVKLLVALAGKTSVPIINKKSFSDIYLKIPPLQEQRYIASILSSVDEAAAKTKQIIGQTERMKTGLLQELLTKGTGHFSFKNTDIGVIPETWTVTSLKEISSKITKGTTPSTYGYCYEREGVNFIKVENITKQGIIQQHQLVKISAAAHEKLSRSNMQKGDIVVTIAGALGRTAIIPDELLPVNTNQAVAIVRINHPDCNNEYIHYALQSSMIKKHIAMVSTVGAQPNLSLKQVGDFTLPLPPLHEQRQIAAVLASMDKKLLQEEKKLSALLAVKKGLMQSLLSGKIPARAIIASH</sequence>
<evidence type="ECO:0000256" key="2">
    <source>
        <dbReference type="ARBA" id="ARBA00022747"/>
    </source>
</evidence>
<keyword evidence="3" id="KW-0238">DNA-binding</keyword>
<dbReference type="Pfam" id="PF01420">
    <property type="entry name" value="Methylase_S"/>
    <property type="match status" value="2"/>
</dbReference>
<dbReference type="Gene3D" id="1.10.287.1120">
    <property type="entry name" value="Bipartite methylase S protein"/>
    <property type="match status" value="1"/>
</dbReference>
<dbReference type="SUPFAM" id="SSF116734">
    <property type="entry name" value="DNA methylase specificity domain"/>
    <property type="match status" value="2"/>
</dbReference>
<dbReference type="STRING" id="1503961.SAMN05421736_11243"/>
<keyword evidence="2" id="KW-0680">Restriction system</keyword>
<feature type="domain" description="Type I restriction modification DNA specificity" evidence="4">
    <location>
        <begin position="16"/>
        <end position="185"/>
    </location>
</feature>
<dbReference type="InterPro" id="IPR044946">
    <property type="entry name" value="Restrct_endonuc_typeI_TRD_sf"/>
</dbReference>
<dbReference type="InterPro" id="IPR000055">
    <property type="entry name" value="Restrct_endonuc_typeI_TRD"/>
</dbReference>
<keyword evidence="6" id="KW-1185">Reference proteome</keyword>
<dbReference type="Gene3D" id="3.90.220.20">
    <property type="entry name" value="DNA methylase specificity domains"/>
    <property type="match status" value="2"/>
</dbReference>
<proteinExistence type="inferred from homology"/>
<feature type="domain" description="Type I restriction modification DNA specificity" evidence="4">
    <location>
        <begin position="218"/>
        <end position="396"/>
    </location>
</feature>
<organism evidence="5 6">
    <name type="scientific">Evansella caseinilytica</name>
    <dbReference type="NCBI Taxonomy" id="1503961"/>
    <lineage>
        <taxon>Bacteria</taxon>
        <taxon>Bacillati</taxon>
        <taxon>Bacillota</taxon>
        <taxon>Bacilli</taxon>
        <taxon>Bacillales</taxon>
        <taxon>Bacillaceae</taxon>
        <taxon>Evansella</taxon>
    </lineage>
</organism>
<comment type="similarity">
    <text evidence="1">Belongs to the type-I restriction system S methylase family.</text>
</comment>
<evidence type="ECO:0000256" key="3">
    <source>
        <dbReference type="ARBA" id="ARBA00023125"/>
    </source>
</evidence>
<evidence type="ECO:0000259" key="4">
    <source>
        <dbReference type="Pfam" id="PF01420"/>
    </source>
</evidence>
<protein>
    <submittedName>
        <fullName evidence="5">Type I restriction enzyme, S subunit</fullName>
    </submittedName>
</protein>
<dbReference type="Proteomes" id="UP000198935">
    <property type="component" value="Unassembled WGS sequence"/>
</dbReference>
<reference evidence="6" key="1">
    <citation type="submission" date="2016-10" db="EMBL/GenBank/DDBJ databases">
        <authorList>
            <person name="Varghese N."/>
            <person name="Submissions S."/>
        </authorList>
    </citation>
    <scope>NUCLEOTIDE SEQUENCE [LARGE SCALE GENOMIC DNA]</scope>
    <source>
        <strain evidence="6">SP</strain>
    </source>
</reference>
<dbReference type="GO" id="GO:0003677">
    <property type="term" value="F:DNA binding"/>
    <property type="evidence" value="ECO:0007669"/>
    <property type="project" value="UniProtKB-KW"/>
</dbReference>
<dbReference type="CDD" id="cd17286">
    <property type="entry name" value="RMtype1_S_Lla161ORF747P_TRD1-CR1_like"/>
    <property type="match status" value="1"/>
</dbReference>
<evidence type="ECO:0000256" key="1">
    <source>
        <dbReference type="ARBA" id="ARBA00010923"/>
    </source>
</evidence>
<accession>A0A1H3SVH1</accession>